<keyword evidence="4" id="KW-1185">Reference proteome</keyword>
<dbReference type="InterPro" id="IPR012338">
    <property type="entry name" value="Beta-lactam/transpept-like"/>
</dbReference>
<sequence length="95" mass="10527">MKKWIWSILLLLALQQPVLAGDMLELEFPQDRAVLVVEEGSGQVLYTQNEEKAMYPASLTKLMTAQVVLDNNALEDIMVPGEEMDQISPKAAGPI</sequence>
<dbReference type="AlphaFoldDB" id="A0A974XFC9"/>
<organism evidence="3 4">
    <name type="scientific">Alkalibacter rhizosphaerae</name>
    <dbReference type="NCBI Taxonomy" id="2815577"/>
    <lineage>
        <taxon>Bacteria</taxon>
        <taxon>Bacillati</taxon>
        <taxon>Bacillota</taxon>
        <taxon>Clostridia</taxon>
        <taxon>Eubacteriales</taxon>
        <taxon>Eubacteriaceae</taxon>
        <taxon>Alkalibacter</taxon>
    </lineage>
</organism>
<accession>A0A974XFC9</accession>
<feature type="domain" description="Peptidase S11 D-alanyl-D-alanine carboxypeptidase A N-terminal" evidence="2">
    <location>
        <begin position="33"/>
        <end position="73"/>
    </location>
</feature>
<dbReference type="GO" id="GO:0009002">
    <property type="term" value="F:serine-type D-Ala-D-Ala carboxypeptidase activity"/>
    <property type="evidence" value="ECO:0007669"/>
    <property type="project" value="InterPro"/>
</dbReference>
<evidence type="ECO:0000256" key="1">
    <source>
        <dbReference type="SAM" id="SignalP"/>
    </source>
</evidence>
<dbReference type="Proteomes" id="UP000663499">
    <property type="component" value="Chromosome"/>
</dbReference>
<evidence type="ECO:0000259" key="2">
    <source>
        <dbReference type="Pfam" id="PF00768"/>
    </source>
</evidence>
<dbReference type="Gene3D" id="3.40.710.10">
    <property type="entry name" value="DD-peptidase/beta-lactamase superfamily"/>
    <property type="match status" value="1"/>
</dbReference>
<keyword evidence="1" id="KW-0732">Signal</keyword>
<reference evidence="3" key="1">
    <citation type="submission" date="2021-03" db="EMBL/GenBank/DDBJ databases">
        <title>Alkalibacter marinus sp. nov., isolated from tidal flat sediment.</title>
        <authorList>
            <person name="Namirimu T."/>
            <person name="Yang J.-A."/>
            <person name="Yang S.-H."/>
            <person name="Kim Y.-J."/>
            <person name="Kwon K.K."/>
        </authorList>
    </citation>
    <scope>NUCLEOTIDE SEQUENCE</scope>
    <source>
        <strain evidence="3">ES005</strain>
    </source>
</reference>
<feature type="chain" id="PRO_5039622020" description="Peptidase S11 D-alanyl-D-alanine carboxypeptidase A N-terminal domain-containing protein" evidence="1">
    <location>
        <begin position="21"/>
        <end position="95"/>
    </location>
</feature>
<dbReference type="Pfam" id="PF00768">
    <property type="entry name" value="Peptidase_S11"/>
    <property type="match status" value="1"/>
</dbReference>
<dbReference type="SUPFAM" id="SSF56601">
    <property type="entry name" value="beta-lactamase/transpeptidase-like"/>
    <property type="match status" value="1"/>
</dbReference>
<protein>
    <recommendedName>
        <fullName evidence="2">Peptidase S11 D-alanyl-D-alanine carboxypeptidase A N-terminal domain-containing protein</fullName>
    </recommendedName>
</protein>
<feature type="signal peptide" evidence="1">
    <location>
        <begin position="1"/>
        <end position="20"/>
    </location>
</feature>
<proteinExistence type="predicted"/>
<dbReference type="RefSeq" id="WP_207300017.1">
    <property type="nucleotide sequence ID" value="NZ_CP071444.1"/>
</dbReference>
<evidence type="ECO:0000313" key="3">
    <source>
        <dbReference type="EMBL" id="QSX08676.1"/>
    </source>
</evidence>
<gene>
    <name evidence="3" type="ORF">J0B03_00885</name>
</gene>
<dbReference type="GO" id="GO:0006508">
    <property type="term" value="P:proteolysis"/>
    <property type="evidence" value="ECO:0007669"/>
    <property type="project" value="InterPro"/>
</dbReference>
<dbReference type="EMBL" id="CP071444">
    <property type="protein sequence ID" value="QSX08676.1"/>
    <property type="molecule type" value="Genomic_DNA"/>
</dbReference>
<name>A0A974XFC9_9FIRM</name>
<evidence type="ECO:0000313" key="4">
    <source>
        <dbReference type="Proteomes" id="UP000663499"/>
    </source>
</evidence>
<dbReference type="InterPro" id="IPR001967">
    <property type="entry name" value="Peptidase_S11_N"/>
</dbReference>
<dbReference type="KEGG" id="alka:J0B03_00885"/>